<name>A0A1G5QHK7_9RHOB</name>
<keyword evidence="3" id="KW-0804">Transcription</keyword>
<feature type="domain" description="HTH araC/xylS-type" evidence="5">
    <location>
        <begin position="223"/>
        <end position="321"/>
    </location>
</feature>
<keyword evidence="4" id="KW-0472">Membrane</keyword>
<proteinExistence type="predicted"/>
<evidence type="ECO:0000313" key="7">
    <source>
        <dbReference type="Proteomes" id="UP000198767"/>
    </source>
</evidence>
<evidence type="ECO:0000313" key="6">
    <source>
        <dbReference type="EMBL" id="SCZ60679.1"/>
    </source>
</evidence>
<dbReference type="InterPro" id="IPR052158">
    <property type="entry name" value="INH-QAR"/>
</dbReference>
<dbReference type="CDD" id="cd03136">
    <property type="entry name" value="GATase1_AraC_ArgR_like"/>
    <property type="match status" value="1"/>
</dbReference>
<dbReference type="Proteomes" id="UP000198767">
    <property type="component" value="Unassembled WGS sequence"/>
</dbReference>
<dbReference type="InterPro" id="IPR018060">
    <property type="entry name" value="HTH_AraC"/>
</dbReference>
<dbReference type="GO" id="GO:0043565">
    <property type="term" value="F:sequence-specific DNA binding"/>
    <property type="evidence" value="ECO:0007669"/>
    <property type="project" value="InterPro"/>
</dbReference>
<dbReference type="SMART" id="SM00342">
    <property type="entry name" value="HTH_ARAC"/>
    <property type="match status" value="1"/>
</dbReference>
<reference evidence="6 7" key="1">
    <citation type="submission" date="2016-10" db="EMBL/GenBank/DDBJ databases">
        <authorList>
            <person name="de Groot N.N."/>
        </authorList>
    </citation>
    <scope>NUCLEOTIDE SEQUENCE [LARGE SCALE GENOMIC DNA]</scope>
    <source>
        <strain evidence="6 7">U95</strain>
    </source>
</reference>
<keyword evidence="4" id="KW-1133">Transmembrane helix</keyword>
<dbReference type="PROSITE" id="PS00041">
    <property type="entry name" value="HTH_ARAC_FAMILY_1"/>
    <property type="match status" value="1"/>
</dbReference>
<evidence type="ECO:0000256" key="3">
    <source>
        <dbReference type="ARBA" id="ARBA00023163"/>
    </source>
</evidence>
<dbReference type="SUPFAM" id="SSF52317">
    <property type="entry name" value="Class I glutamine amidotransferase-like"/>
    <property type="match status" value="1"/>
</dbReference>
<dbReference type="Gene3D" id="3.40.50.880">
    <property type="match status" value="1"/>
</dbReference>
<keyword evidence="4" id="KW-0812">Transmembrane</keyword>
<accession>A0A1G5QHK7</accession>
<dbReference type="AlphaFoldDB" id="A0A1G5QHK7"/>
<dbReference type="InterPro" id="IPR018062">
    <property type="entry name" value="HTH_AraC-typ_CS"/>
</dbReference>
<organism evidence="6 7">
    <name type="scientific">Epibacterium ulvae</name>
    <dbReference type="NCBI Taxonomy" id="1156985"/>
    <lineage>
        <taxon>Bacteria</taxon>
        <taxon>Pseudomonadati</taxon>
        <taxon>Pseudomonadota</taxon>
        <taxon>Alphaproteobacteria</taxon>
        <taxon>Rhodobacterales</taxon>
        <taxon>Roseobacteraceae</taxon>
        <taxon>Epibacterium</taxon>
    </lineage>
</organism>
<dbReference type="InterPro" id="IPR002818">
    <property type="entry name" value="DJ-1/PfpI"/>
</dbReference>
<dbReference type="GO" id="GO:0003700">
    <property type="term" value="F:DNA-binding transcription factor activity"/>
    <property type="evidence" value="ECO:0007669"/>
    <property type="project" value="InterPro"/>
</dbReference>
<dbReference type="InterPro" id="IPR009057">
    <property type="entry name" value="Homeodomain-like_sf"/>
</dbReference>
<dbReference type="Pfam" id="PF12833">
    <property type="entry name" value="HTH_18"/>
    <property type="match status" value="1"/>
</dbReference>
<gene>
    <name evidence="6" type="ORF">SAMN04488118_104131</name>
</gene>
<sequence>MKPSETRPRRAVMFEFVLIGDFSMLSVTAAIEPLRVANRMAGYTCYEWSIVSENGAPIHASNGFVLESQGRIGEASVPDYTFVCAGLSLEAEHPTRLSAFLNRRLAAGVKLGAISMGSIFLARAGLLNGVRCTVHWEGLAAFKDQFPEIELTNSIYEIDGNIITCAGGMSSFDMMMEIISQDHDERILRSIANQLQLDRIRSSVAVQSPGSEHIPETAPKQLRRAVVILAENMEHPISPKDLAVVVGSSRRTLERLFVKYTGMTPSKFCKIQRLERARDLLLHSNLPVVDIAVITGFRSGSYFSYCFSDYYSVPPSSLRQK</sequence>
<feature type="transmembrane region" description="Helical" evidence="4">
    <location>
        <begin position="12"/>
        <end position="31"/>
    </location>
</feature>
<dbReference type="PANTHER" id="PTHR43130:SF3">
    <property type="entry name" value="HTH-TYPE TRANSCRIPTIONAL REGULATOR RV1931C"/>
    <property type="match status" value="1"/>
</dbReference>
<dbReference type="InterPro" id="IPR029062">
    <property type="entry name" value="Class_I_gatase-like"/>
</dbReference>
<evidence type="ECO:0000259" key="5">
    <source>
        <dbReference type="PROSITE" id="PS01124"/>
    </source>
</evidence>
<keyword evidence="1" id="KW-0805">Transcription regulation</keyword>
<dbReference type="PROSITE" id="PS01124">
    <property type="entry name" value="HTH_ARAC_FAMILY_2"/>
    <property type="match status" value="1"/>
</dbReference>
<evidence type="ECO:0000256" key="2">
    <source>
        <dbReference type="ARBA" id="ARBA00023125"/>
    </source>
</evidence>
<protein>
    <submittedName>
        <fullName evidence="6">Transcriptional regulator, AraC family with amidase-like domain</fullName>
    </submittedName>
</protein>
<keyword evidence="7" id="KW-1185">Reference proteome</keyword>
<dbReference type="Gene3D" id="1.10.10.60">
    <property type="entry name" value="Homeodomain-like"/>
    <property type="match status" value="1"/>
</dbReference>
<dbReference type="Pfam" id="PF01965">
    <property type="entry name" value="DJ-1_PfpI"/>
    <property type="match status" value="1"/>
</dbReference>
<dbReference type="STRING" id="1156985.SAMN04488118_104131"/>
<dbReference type="PANTHER" id="PTHR43130">
    <property type="entry name" value="ARAC-FAMILY TRANSCRIPTIONAL REGULATOR"/>
    <property type="match status" value="1"/>
</dbReference>
<evidence type="ECO:0000256" key="1">
    <source>
        <dbReference type="ARBA" id="ARBA00023015"/>
    </source>
</evidence>
<keyword evidence="2" id="KW-0238">DNA-binding</keyword>
<dbReference type="EMBL" id="FMWG01000004">
    <property type="protein sequence ID" value="SCZ60679.1"/>
    <property type="molecule type" value="Genomic_DNA"/>
</dbReference>
<dbReference type="SUPFAM" id="SSF46689">
    <property type="entry name" value="Homeodomain-like"/>
    <property type="match status" value="2"/>
</dbReference>
<evidence type="ECO:0000256" key="4">
    <source>
        <dbReference type="SAM" id="Phobius"/>
    </source>
</evidence>